<gene>
    <name evidence="1 4" type="primary">mqnB</name>
    <name evidence="4" type="ORF">FRY74_07975</name>
</gene>
<name>A0A5C6RUZ7_9FLAO</name>
<evidence type="ECO:0000259" key="3">
    <source>
        <dbReference type="Pfam" id="PF01048"/>
    </source>
</evidence>
<dbReference type="UniPathway" id="UPA00079"/>
<evidence type="ECO:0000256" key="1">
    <source>
        <dbReference type="HAMAP-Rule" id="MF_00991"/>
    </source>
</evidence>
<comment type="catalytic activity">
    <reaction evidence="1">
        <text>futalosine + H2O = dehypoxanthine futalosine + hypoxanthine</text>
        <dbReference type="Rhea" id="RHEA:25904"/>
        <dbReference type="ChEBI" id="CHEBI:15377"/>
        <dbReference type="ChEBI" id="CHEBI:17368"/>
        <dbReference type="ChEBI" id="CHEBI:58863"/>
        <dbReference type="ChEBI" id="CHEBI:58864"/>
        <dbReference type="EC" id="3.2.2.26"/>
    </reaction>
</comment>
<dbReference type="GO" id="GO:0009234">
    <property type="term" value="P:menaquinone biosynthetic process"/>
    <property type="evidence" value="ECO:0007669"/>
    <property type="project" value="UniProtKB-UniRule"/>
</dbReference>
<evidence type="ECO:0000313" key="5">
    <source>
        <dbReference type="Proteomes" id="UP000321721"/>
    </source>
</evidence>
<dbReference type="EC" id="3.2.2.26" evidence="1 2"/>
<dbReference type="GO" id="GO:0005829">
    <property type="term" value="C:cytosol"/>
    <property type="evidence" value="ECO:0007669"/>
    <property type="project" value="TreeGrafter"/>
</dbReference>
<dbReference type="SUPFAM" id="SSF53167">
    <property type="entry name" value="Purine and uridine phosphorylases"/>
    <property type="match status" value="1"/>
</dbReference>
<reference evidence="4 5" key="1">
    <citation type="submission" date="2019-08" db="EMBL/GenBank/DDBJ databases">
        <title>Genome of Vicingus serpentipes NCIMB 15042.</title>
        <authorList>
            <person name="Bowman J.P."/>
        </authorList>
    </citation>
    <scope>NUCLEOTIDE SEQUENCE [LARGE SCALE GENOMIC DNA]</scope>
    <source>
        <strain evidence="4 5">NCIMB 15042</strain>
    </source>
</reference>
<evidence type="ECO:0000313" key="4">
    <source>
        <dbReference type="EMBL" id="TXB65350.1"/>
    </source>
</evidence>
<comment type="pathway">
    <text evidence="1">Quinol/quinone metabolism; menaquinone biosynthesis.</text>
</comment>
<keyword evidence="1" id="KW-0474">Menaquinone biosynthesis</keyword>
<dbReference type="PANTHER" id="PTHR46832">
    <property type="entry name" value="5'-METHYLTHIOADENOSINE/S-ADENOSYLHOMOCYSTEINE NUCLEOSIDASE"/>
    <property type="match status" value="1"/>
</dbReference>
<dbReference type="Pfam" id="PF01048">
    <property type="entry name" value="PNP_UDP_1"/>
    <property type="match status" value="1"/>
</dbReference>
<keyword evidence="1 4" id="KW-0378">Hydrolase</keyword>
<dbReference type="InterPro" id="IPR000845">
    <property type="entry name" value="Nucleoside_phosphorylase_d"/>
</dbReference>
<comment type="function">
    <text evidence="1">Catalyzes the hydrolysis of futalosine (FL) to dehypoxanthine futalosine (DHFL) and hypoxanthine, a step in the biosynthesis of menaquinone (MK, vitamin K2).</text>
</comment>
<feature type="domain" description="Nucleoside phosphorylase" evidence="3">
    <location>
        <begin position="2"/>
        <end position="224"/>
    </location>
</feature>
<dbReference type="GO" id="GO:0008782">
    <property type="term" value="F:adenosylhomocysteine nucleosidase activity"/>
    <property type="evidence" value="ECO:0007669"/>
    <property type="project" value="TreeGrafter"/>
</dbReference>
<dbReference type="HAMAP" id="MF_00991">
    <property type="entry name" value="MqnB"/>
    <property type="match status" value="1"/>
</dbReference>
<dbReference type="InterPro" id="IPR035994">
    <property type="entry name" value="Nucleoside_phosphorylase_sf"/>
</dbReference>
<keyword evidence="5" id="KW-1185">Reference proteome</keyword>
<dbReference type="AlphaFoldDB" id="A0A5C6RUZ7"/>
<accession>A0A5C6RUZ7</accession>
<dbReference type="OrthoDB" id="9788270at2"/>
<dbReference type="Gene3D" id="3.40.50.1580">
    <property type="entry name" value="Nucleoside phosphorylase domain"/>
    <property type="match status" value="1"/>
</dbReference>
<dbReference type="GO" id="GO:0008930">
    <property type="term" value="F:methylthioadenosine nucleosidase activity"/>
    <property type="evidence" value="ECO:0007669"/>
    <property type="project" value="TreeGrafter"/>
</dbReference>
<dbReference type="GO" id="GO:0009116">
    <property type="term" value="P:nucleoside metabolic process"/>
    <property type="evidence" value="ECO:0007669"/>
    <property type="project" value="InterPro"/>
</dbReference>
<keyword evidence="4" id="KW-0326">Glycosidase</keyword>
<evidence type="ECO:0000256" key="2">
    <source>
        <dbReference type="NCBIfam" id="TIGR03664"/>
    </source>
</evidence>
<dbReference type="RefSeq" id="WP_147100305.1">
    <property type="nucleotide sequence ID" value="NZ_VOOS01000003.1"/>
</dbReference>
<comment type="caution">
    <text evidence="4">The sequence shown here is derived from an EMBL/GenBank/DDBJ whole genome shotgun (WGS) entry which is preliminary data.</text>
</comment>
<dbReference type="GO" id="GO:0019284">
    <property type="term" value="P:L-methionine salvage from S-adenosylmethionine"/>
    <property type="evidence" value="ECO:0007669"/>
    <property type="project" value="TreeGrafter"/>
</dbReference>
<dbReference type="Proteomes" id="UP000321721">
    <property type="component" value="Unassembled WGS sequence"/>
</dbReference>
<sequence>MKVLIVSATFLEIEPLLTHFNFVEQSNQKLRKYTFNTHQIDVLIPGVGMTCTAYWMGKTLNNTLYDFAINLGLAGSFNDEIKIGEVVNVVSDRISELGAQDGEKFLSLIDMDLIEDEDFTLVNGEMINSIPLENTTINKLRKVRAISVNTTHGEENEIEKVIKLFNPDVESMEGAAFYYACLLEGITCAQIRAISNKVEPRNKENWDIKLAVKNLTKTSLQLLKEL</sequence>
<comment type="similarity">
    <text evidence="1">Belongs to the PNP/UDP phosphorylase family. Futalosine hydrolase subfamily.</text>
</comment>
<protein>
    <recommendedName>
        <fullName evidence="1 2">Futalosine hydrolase</fullName>
        <shortName evidence="1">FL hydrolase</shortName>
        <ecNumber evidence="1 2">3.2.2.26</ecNumber>
    </recommendedName>
    <alternativeName>
        <fullName evidence="1">Futalosine nucleosidase</fullName>
    </alternativeName>
    <alternativeName>
        <fullName evidence="1">Menaquinone biosynthetic enzyme MqnB</fullName>
    </alternativeName>
</protein>
<dbReference type="PANTHER" id="PTHR46832:SF2">
    <property type="entry name" value="FUTALOSINE HYDROLASE"/>
    <property type="match status" value="1"/>
</dbReference>
<dbReference type="NCBIfam" id="TIGR03664">
    <property type="entry name" value="fut_nucase"/>
    <property type="match status" value="1"/>
</dbReference>
<proteinExistence type="inferred from homology"/>
<dbReference type="InterPro" id="IPR019963">
    <property type="entry name" value="FL_hydrolase_MqnB"/>
</dbReference>
<organism evidence="4 5">
    <name type="scientific">Vicingus serpentipes</name>
    <dbReference type="NCBI Taxonomy" id="1926625"/>
    <lineage>
        <taxon>Bacteria</taxon>
        <taxon>Pseudomonadati</taxon>
        <taxon>Bacteroidota</taxon>
        <taxon>Flavobacteriia</taxon>
        <taxon>Flavobacteriales</taxon>
        <taxon>Vicingaceae</taxon>
        <taxon>Vicingus</taxon>
    </lineage>
</organism>
<dbReference type="EMBL" id="VOOS01000003">
    <property type="protein sequence ID" value="TXB65350.1"/>
    <property type="molecule type" value="Genomic_DNA"/>
</dbReference>